<keyword evidence="3" id="KW-0002">3D-structure</keyword>
<dbReference type="OrthoDB" id="19462at10239"/>
<name>A0A1C7A3R7_9VIRU</name>
<dbReference type="Proteomes" id="UP000208062">
    <property type="component" value="Segment"/>
</dbReference>
<dbReference type="EMBL" id="KT809302">
    <property type="protein sequence ID" value="ALJ99690.1"/>
    <property type="molecule type" value="Genomic_DNA"/>
</dbReference>
<dbReference type="PDBsum" id="6H9C"/>
<dbReference type="SMR" id="A0A1C7A3R7"/>
<dbReference type="KEGG" id="vg:28619837"/>
<dbReference type="EMDB" id="EMD-0174"/>
<keyword evidence="2" id="KW-1185">Reference proteome</keyword>
<evidence type="ECO:0000313" key="2">
    <source>
        <dbReference type="Proteomes" id="UP000208062"/>
    </source>
</evidence>
<proteinExistence type="evidence at protein level"/>
<organism evidence="1 2">
    <name type="scientific">Haloarcula californiae icosahedral virus 1</name>
    <dbReference type="NCBI Taxonomy" id="1735722"/>
    <lineage>
        <taxon>Viruses</taxon>
        <taxon>Singelaviria</taxon>
        <taxon>Helvetiavirae</taxon>
        <taxon>Dividoviricota</taxon>
        <taxon>Laserviricetes</taxon>
        <taxon>Halopanivirales</taxon>
        <taxon>Sphaerolipoviridae</taxon>
        <taxon>Alphasphaerolipovirus</taxon>
        <taxon>Alphasphaerolipovirus viikkii</taxon>
    </lineage>
</organism>
<dbReference type="GeneID" id="28619837"/>
<evidence type="ECO:0007829" key="3">
    <source>
        <dbReference type="PDB" id="6H9C"/>
    </source>
</evidence>
<reference evidence="1 2" key="1">
    <citation type="journal article" date="2016" name="MBio">
        <title>Archaeal Haloarcula californiae Icosahedral Virus 1 Highlights Conserved Elements in Icosahedral Membrane-Containing DNA Viruses from Extreme Environments.</title>
        <authorList>
            <person name="Demina T.A."/>
            <person name="Pietila M.K."/>
            <person name="Svirskaite J."/>
            <person name="Ravantti J.J."/>
            <person name="Atanasova N.S."/>
            <person name="Bamford D.H."/>
            <person name="Oksanen H.M."/>
        </authorList>
    </citation>
    <scope>NUCLEOTIDE SEQUENCE [LARGE SCALE GENOMIC DNA]</scope>
    <source>
        <strain evidence="1 2">SS13-6</strain>
    </source>
</reference>
<dbReference type="PDB" id="6H9C">
    <property type="method" value="EM"/>
    <property type="resolution" value="3.74 A"/>
    <property type="chains" value="b=1-146"/>
</dbReference>
<sequence length="146" mass="16253">MRDNQDLLVKRLGRLVNVLESKEFGGTTTVDKDLDVTKNVTRTDEPNEDNTPDYFSTGKDRVLVPDTEEWERLGFGIVAKTVNVRTTDDVLLAFANPNTNGPTFKIRSNESPFTIGGDAGIDTAFMWLKKAESAQNDPAVEIIAYR</sequence>
<evidence type="ECO:0000313" key="1">
    <source>
        <dbReference type="EMBL" id="ALJ99690.1"/>
    </source>
</evidence>
<dbReference type="RefSeq" id="YP_009272847.1">
    <property type="nucleotide sequence ID" value="NC_030848.1"/>
</dbReference>
<protein>
    <submittedName>
        <fullName evidence="1">VP9</fullName>
    </submittedName>
</protein>
<accession>A0A1C7A3R7</accession>
<gene>
    <name evidence="1" type="ORF">SS136_027</name>
</gene>
<reference evidence="3" key="2">
    <citation type="journal article" date="2019" name="Nat. Commun.">
        <title>Structural basis for assembly of vertical single beta-barrel viruses.</title>
        <authorList>
            <person name="Santos-Perez I."/>
            <person name="Charro D."/>
            <person name="Gil-Carton D."/>
            <person name="Azkargorta M."/>
            <person name="Elortza F."/>
            <person name="Bamford D.H."/>
            <person name="Oksanen H.M."/>
            <person name="Abrescia N.G.A."/>
        </authorList>
    </citation>
    <scope>STRUCTURE BY ELECTRON MICROSCOPY (3.74 ANGSTROMS)</scope>
</reference>